<reference evidence="3" key="1">
    <citation type="submission" date="2018-09" db="EMBL/GenBank/DDBJ databases">
        <title>Genome sequencing of strain 2DFWR-13.</title>
        <authorList>
            <person name="Heo J."/>
            <person name="Kim S.-J."/>
            <person name="Kwon S.-W."/>
        </authorList>
    </citation>
    <scope>NUCLEOTIDE SEQUENCE [LARGE SCALE GENOMIC DNA]</scope>
    <source>
        <strain evidence="3">2DFWR-13</strain>
    </source>
</reference>
<dbReference type="InterPro" id="IPR032330">
    <property type="entry name" value="EF-G-binding_C"/>
</dbReference>
<dbReference type="RefSeq" id="WP_120763011.1">
    <property type="nucleotide sequence ID" value="NZ_CP032630.1"/>
</dbReference>
<dbReference type="KEGG" id="lyd:D7I47_10610"/>
<dbReference type="EMBL" id="CP032630">
    <property type="protein sequence ID" value="AYF98664.1"/>
    <property type="molecule type" value="Genomic_DNA"/>
</dbReference>
<name>A0A387B4S7_9MICO</name>
<dbReference type="Pfam" id="PF16571">
    <property type="entry name" value="FBP_C"/>
    <property type="match status" value="1"/>
</dbReference>
<gene>
    <name evidence="2" type="ORF">D7I47_10610</name>
</gene>
<dbReference type="OrthoDB" id="4171838at2"/>
<organism evidence="2 3">
    <name type="scientific">Protaetiibacter intestinalis</name>
    <dbReference type="NCBI Taxonomy" id="2419774"/>
    <lineage>
        <taxon>Bacteria</taxon>
        <taxon>Bacillati</taxon>
        <taxon>Actinomycetota</taxon>
        <taxon>Actinomycetes</taxon>
        <taxon>Micrococcales</taxon>
        <taxon>Microbacteriaceae</taxon>
        <taxon>Protaetiibacter</taxon>
    </lineage>
</organism>
<protein>
    <submittedName>
        <fullName evidence="2">FBP domain-containing protein</fullName>
    </submittedName>
</protein>
<evidence type="ECO:0000313" key="2">
    <source>
        <dbReference type="EMBL" id="AYF98664.1"/>
    </source>
</evidence>
<evidence type="ECO:0000313" key="3">
    <source>
        <dbReference type="Proteomes" id="UP000278886"/>
    </source>
</evidence>
<evidence type="ECO:0000259" key="1">
    <source>
        <dbReference type="Pfam" id="PF16571"/>
    </source>
</evidence>
<keyword evidence="3" id="KW-1185">Reference proteome</keyword>
<sequence length="163" mass="17520">MLALTAAEIRDCFVNAGAIDTDRIPLPGLHEVLWDDREFLGWRDGSTAHRGYLVFWRGTRPVGIVLRAAETRLAGGSAMCSLCQITQPAGQVRMFTALRAGDAGHAGDSVGTYMCADLGCPHLIRIAPHGSPWDPNPEAVVAQRAEGLSRRLEAFAAKVLAAR</sequence>
<dbReference type="AlphaFoldDB" id="A0A387B4S7"/>
<proteinExistence type="predicted"/>
<accession>A0A387B4S7</accession>
<dbReference type="Proteomes" id="UP000278886">
    <property type="component" value="Chromosome"/>
</dbReference>
<feature type="domain" description="Elongation factor G-binding protein C-terminal treble-clef zinc-finger" evidence="1">
    <location>
        <begin position="8"/>
        <end position="159"/>
    </location>
</feature>